<dbReference type="RefSeq" id="YP_009296342.1">
    <property type="nucleotide sequence ID" value="NC_031170.1"/>
</dbReference>
<evidence type="ECO:0000256" key="6">
    <source>
        <dbReference type="ARBA" id="ARBA00022980"/>
    </source>
</evidence>
<protein>
    <recommendedName>
        <fullName evidence="8">Large ribosomal subunit protein uL18c</fullName>
    </recommendedName>
    <alternativeName>
        <fullName evidence="9">50S ribosomal protein L18, chloroplastic</fullName>
    </alternativeName>
</protein>
<evidence type="ECO:0000256" key="4">
    <source>
        <dbReference type="ARBA" id="ARBA00022730"/>
    </source>
</evidence>
<dbReference type="GO" id="GO:0006412">
    <property type="term" value="P:translation"/>
    <property type="evidence" value="ECO:0007669"/>
    <property type="project" value="InterPro"/>
</dbReference>
<comment type="similarity">
    <text evidence="2">Belongs to the universal ribosomal protein uL18 family.</text>
</comment>
<dbReference type="CDD" id="cd00432">
    <property type="entry name" value="Ribosomal_L18_L5e"/>
    <property type="match status" value="1"/>
</dbReference>
<dbReference type="GO" id="GO:0003735">
    <property type="term" value="F:structural constituent of ribosome"/>
    <property type="evidence" value="ECO:0007669"/>
    <property type="project" value="InterPro"/>
</dbReference>
<comment type="subunit">
    <text evidence="3">Part of the 50S ribosomal subunit; contacts the 5S rRNA.</text>
</comment>
<dbReference type="InterPro" id="IPR057268">
    <property type="entry name" value="Ribosomal_L18"/>
</dbReference>
<evidence type="ECO:0000256" key="3">
    <source>
        <dbReference type="ARBA" id="ARBA00011505"/>
    </source>
</evidence>
<dbReference type="GO" id="GO:0008097">
    <property type="term" value="F:5S rRNA binding"/>
    <property type="evidence" value="ECO:0007669"/>
    <property type="project" value="TreeGrafter"/>
</dbReference>
<name>A0A1C9CA81_9FLOR</name>
<dbReference type="Pfam" id="PF00861">
    <property type="entry name" value="Ribosomal_L18p"/>
    <property type="match status" value="1"/>
</dbReference>
<dbReference type="EMBL" id="KX284713">
    <property type="protein sequence ID" value="AOM65277.1"/>
    <property type="molecule type" value="Genomic_DNA"/>
</dbReference>
<evidence type="ECO:0000256" key="7">
    <source>
        <dbReference type="ARBA" id="ARBA00023274"/>
    </source>
</evidence>
<dbReference type="InterPro" id="IPR005484">
    <property type="entry name" value="Ribosomal_uL18_bac/plant/anim"/>
</dbReference>
<dbReference type="PANTHER" id="PTHR12899">
    <property type="entry name" value="39S RIBOSOMAL PROTEIN L18, MITOCHONDRIAL"/>
    <property type="match status" value="1"/>
</dbReference>
<dbReference type="NCBIfam" id="TIGR00060">
    <property type="entry name" value="L18_bact"/>
    <property type="match status" value="1"/>
</dbReference>
<dbReference type="PANTHER" id="PTHR12899:SF3">
    <property type="entry name" value="LARGE RIBOSOMAL SUBUNIT PROTEIN UL18M"/>
    <property type="match status" value="1"/>
</dbReference>
<dbReference type="HAMAP" id="MF_01337_B">
    <property type="entry name" value="Ribosomal_uL18_B"/>
    <property type="match status" value="1"/>
</dbReference>
<dbReference type="SUPFAM" id="SSF53137">
    <property type="entry name" value="Translational machinery components"/>
    <property type="match status" value="1"/>
</dbReference>
<dbReference type="Gene3D" id="3.30.420.100">
    <property type="match status" value="1"/>
</dbReference>
<accession>A0A1C9CA81</accession>
<keyword evidence="7" id="KW-0687">Ribonucleoprotein</keyword>
<keyword evidence="6 10" id="KW-0689">Ribosomal protein</keyword>
<sequence length="105" mass="11915">MKKKIKGTQDRPRLYIFKSNKHIYAQIINDIEHIIITSSSSNSPKVKNKTKVYANCEIAKIIGKDIAAKSKQKGITKIVFDRGQKLYHGQIKALAESVREEGIIF</sequence>
<dbReference type="InterPro" id="IPR004389">
    <property type="entry name" value="Ribosomal_uL18_bac-type"/>
</dbReference>
<keyword evidence="10" id="KW-0934">Plastid</keyword>
<evidence type="ECO:0000256" key="2">
    <source>
        <dbReference type="ARBA" id="ARBA00007116"/>
    </source>
</evidence>
<dbReference type="GeneID" id="29072649"/>
<dbReference type="AlphaFoldDB" id="A0A1C9CA81"/>
<keyword evidence="5" id="KW-0694">RNA-binding</keyword>
<evidence type="ECO:0000256" key="5">
    <source>
        <dbReference type="ARBA" id="ARBA00022884"/>
    </source>
</evidence>
<comment type="function">
    <text evidence="1">Binds 5S rRNA, forms part of the central protuberance of the 50S subunit.</text>
</comment>
<gene>
    <name evidence="10" type="primary">rpl18</name>
    <name evidence="10" type="ORF">Sebd_190</name>
</gene>
<organism evidence="10">
    <name type="scientific">Sebdenia flabellata</name>
    <dbReference type="NCBI Taxonomy" id="42024"/>
    <lineage>
        <taxon>Eukaryota</taxon>
        <taxon>Rhodophyta</taxon>
        <taxon>Florideophyceae</taxon>
        <taxon>Rhodymeniophycidae</taxon>
        <taxon>Sebdeniales</taxon>
        <taxon>Sebdeniaceae</taxon>
        <taxon>Sebdenia</taxon>
    </lineage>
</organism>
<proteinExistence type="inferred from homology"/>
<evidence type="ECO:0000313" key="10">
    <source>
        <dbReference type="EMBL" id="AOM65277.1"/>
    </source>
</evidence>
<evidence type="ECO:0000256" key="9">
    <source>
        <dbReference type="ARBA" id="ARBA00035346"/>
    </source>
</evidence>
<evidence type="ECO:0000256" key="1">
    <source>
        <dbReference type="ARBA" id="ARBA00003898"/>
    </source>
</evidence>
<keyword evidence="4" id="KW-0699">rRNA-binding</keyword>
<geneLocation type="plastid" evidence="10"/>
<dbReference type="GO" id="GO:0022625">
    <property type="term" value="C:cytosolic large ribosomal subunit"/>
    <property type="evidence" value="ECO:0007669"/>
    <property type="project" value="TreeGrafter"/>
</dbReference>
<reference evidence="10" key="1">
    <citation type="journal article" date="2016" name="BMC Biol.">
        <title>Parallel evolution of highly conserved plastid genome architecture in red seaweeds and seed plants.</title>
        <authorList>
            <person name="Lee J."/>
            <person name="Cho C.H."/>
            <person name="Park S.I."/>
            <person name="Choi J.W."/>
            <person name="Song H.S."/>
            <person name="West J.A."/>
            <person name="Bhattacharya D."/>
            <person name="Yoon H.S."/>
        </authorList>
    </citation>
    <scope>NUCLEOTIDE SEQUENCE</scope>
</reference>
<evidence type="ECO:0000256" key="8">
    <source>
        <dbReference type="ARBA" id="ARBA00035303"/>
    </source>
</evidence>